<dbReference type="Proteomes" id="UP000435112">
    <property type="component" value="Unassembled WGS sequence"/>
</dbReference>
<dbReference type="OrthoDB" id="132868at2759"/>
<comment type="caution">
    <text evidence="2">The sequence shown here is derived from an EMBL/GenBank/DDBJ whole genome shotgun (WGS) entry which is preliminary data.</text>
</comment>
<evidence type="ECO:0000313" key="2">
    <source>
        <dbReference type="EMBL" id="KAE8983289.1"/>
    </source>
</evidence>
<protein>
    <submittedName>
        <fullName evidence="2">Uncharacterized protein</fullName>
    </submittedName>
</protein>
<dbReference type="Proteomes" id="UP000429607">
    <property type="component" value="Unassembled WGS sequence"/>
</dbReference>
<dbReference type="EMBL" id="QXFV01002597">
    <property type="protein sequence ID" value="KAE8985637.1"/>
    <property type="molecule type" value="Genomic_DNA"/>
</dbReference>
<feature type="compositionally biased region" description="Low complexity" evidence="1">
    <location>
        <begin position="12"/>
        <end position="35"/>
    </location>
</feature>
<evidence type="ECO:0000313" key="5">
    <source>
        <dbReference type="Proteomes" id="UP000435112"/>
    </source>
</evidence>
<evidence type="ECO:0000313" key="3">
    <source>
        <dbReference type="EMBL" id="KAE8985637.1"/>
    </source>
</evidence>
<gene>
    <name evidence="3" type="ORF">PR001_g22830</name>
    <name evidence="2" type="ORF">PR002_g23297</name>
</gene>
<sequence>MARQQAGGNAQVKPSSAVATAAAAQATQAPKTPATIAVTPTRGVASAGKKPTTNKNYNSGNNANVSNKSASTNATAKAVKPNADMNAQSTTPFAHDVAAGSEHRARHIRNTDFERLQQLFNLFVTNDDATARAINANVNAKRD</sequence>
<organism evidence="2 5">
    <name type="scientific">Phytophthora rubi</name>
    <dbReference type="NCBI Taxonomy" id="129364"/>
    <lineage>
        <taxon>Eukaryota</taxon>
        <taxon>Sar</taxon>
        <taxon>Stramenopiles</taxon>
        <taxon>Oomycota</taxon>
        <taxon>Peronosporomycetes</taxon>
        <taxon>Peronosporales</taxon>
        <taxon>Peronosporaceae</taxon>
        <taxon>Phytophthora</taxon>
    </lineage>
</organism>
<accession>A0A6A3IK07</accession>
<reference evidence="4 5" key="1">
    <citation type="submission" date="2018-09" db="EMBL/GenBank/DDBJ databases">
        <title>Genomic investigation of the strawberry pathogen Phytophthora fragariae indicates pathogenicity is determined by transcriptional variation in three key races.</title>
        <authorList>
            <person name="Adams T.M."/>
            <person name="Armitage A.D."/>
            <person name="Sobczyk M.K."/>
            <person name="Bates H.J."/>
            <person name="Dunwell J.M."/>
            <person name="Nellist C.F."/>
            <person name="Harrison R.J."/>
        </authorList>
    </citation>
    <scope>NUCLEOTIDE SEQUENCE [LARGE SCALE GENOMIC DNA]</scope>
    <source>
        <strain evidence="3 4">SCRP249</strain>
        <strain evidence="2 5">SCRP324</strain>
    </source>
</reference>
<evidence type="ECO:0000313" key="4">
    <source>
        <dbReference type="Proteomes" id="UP000429607"/>
    </source>
</evidence>
<evidence type="ECO:0000256" key="1">
    <source>
        <dbReference type="SAM" id="MobiDB-lite"/>
    </source>
</evidence>
<feature type="compositionally biased region" description="Low complexity" evidence="1">
    <location>
        <begin position="53"/>
        <end position="76"/>
    </location>
</feature>
<dbReference type="AlphaFoldDB" id="A0A6A3IK07"/>
<dbReference type="EMBL" id="QXFU01002640">
    <property type="protein sequence ID" value="KAE8983289.1"/>
    <property type="molecule type" value="Genomic_DNA"/>
</dbReference>
<proteinExistence type="predicted"/>
<name>A0A6A3IK07_9STRA</name>
<feature type="region of interest" description="Disordered" evidence="1">
    <location>
        <begin position="1"/>
        <end position="76"/>
    </location>
</feature>